<feature type="non-terminal residue" evidence="1">
    <location>
        <position position="1"/>
    </location>
</feature>
<dbReference type="AlphaFoldDB" id="A0A383EMA7"/>
<protein>
    <submittedName>
        <fullName evidence="1">Uncharacterized protein</fullName>
    </submittedName>
</protein>
<gene>
    <name evidence="1" type="ORF">METZ01_LOCUS510249</name>
</gene>
<proteinExistence type="predicted"/>
<sequence length="22" mass="2431">VVQRQCARQGGTWLRTAGRCAL</sequence>
<reference evidence="1" key="1">
    <citation type="submission" date="2018-05" db="EMBL/GenBank/DDBJ databases">
        <authorList>
            <person name="Lanie J.A."/>
            <person name="Ng W.-L."/>
            <person name="Kazmierczak K.M."/>
            <person name="Andrzejewski T.M."/>
            <person name="Davidsen T.M."/>
            <person name="Wayne K.J."/>
            <person name="Tettelin H."/>
            <person name="Glass J.I."/>
            <person name="Rusch D."/>
            <person name="Podicherti R."/>
            <person name="Tsui H.-C.T."/>
            <person name="Winkler M.E."/>
        </authorList>
    </citation>
    <scope>NUCLEOTIDE SEQUENCE</scope>
</reference>
<feature type="non-terminal residue" evidence="1">
    <location>
        <position position="22"/>
    </location>
</feature>
<evidence type="ECO:0000313" key="1">
    <source>
        <dbReference type="EMBL" id="SVE57395.1"/>
    </source>
</evidence>
<name>A0A383EMA7_9ZZZZ</name>
<organism evidence="1">
    <name type="scientific">marine metagenome</name>
    <dbReference type="NCBI Taxonomy" id="408172"/>
    <lineage>
        <taxon>unclassified sequences</taxon>
        <taxon>metagenomes</taxon>
        <taxon>ecological metagenomes</taxon>
    </lineage>
</organism>
<dbReference type="EMBL" id="UINC01226770">
    <property type="protein sequence ID" value="SVE57395.1"/>
    <property type="molecule type" value="Genomic_DNA"/>
</dbReference>
<accession>A0A383EMA7</accession>